<protein>
    <recommendedName>
        <fullName evidence="3">Lipoprotein</fullName>
    </recommendedName>
</protein>
<reference evidence="1 2" key="1">
    <citation type="submission" date="2024-06" db="EMBL/GenBank/DDBJ databases">
        <title>Genome of Rhodovulum iodosum, a marine photoferrotroph.</title>
        <authorList>
            <person name="Bianchini G."/>
            <person name="Nikeleit V."/>
            <person name="Kappler A."/>
            <person name="Bryce C."/>
            <person name="Sanchez-Baracaldo P."/>
        </authorList>
    </citation>
    <scope>NUCLEOTIDE SEQUENCE [LARGE SCALE GENOMIC DNA]</scope>
    <source>
        <strain evidence="1 2">UT/N1</strain>
    </source>
</reference>
<name>A0ABV3XXH4_9RHOB</name>
<comment type="caution">
    <text evidence="1">The sequence shown here is derived from an EMBL/GenBank/DDBJ whole genome shotgun (WGS) entry which is preliminary data.</text>
</comment>
<dbReference type="Proteomes" id="UP001560019">
    <property type="component" value="Unassembled WGS sequence"/>
</dbReference>
<keyword evidence="2" id="KW-1185">Reference proteome</keyword>
<dbReference type="RefSeq" id="WP_125403464.1">
    <property type="nucleotide sequence ID" value="NZ_JBEHHI010000003.1"/>
</dbReference>
<proteinExistence type="predicted"/>
<dbReference type="PROSITE" id="PS51257">
    <property type="entry name" value="PROKAR_LIPOPROTEIN"/>
    <property type="match status" value="1"/>
</dbReference>
<evidence type="ECO:0000313" key="1">
    <source>
        <dbReference type="EMBL" id="MEX5730067.1"/>
    </source>
</evidence>
<evidence type="ECO:0008006" key="3">
    <source>
        <dbReference type="Google" id="ProtNLM"/>
    </source>
</evidence>
<sequence>MSGVKTLGARAALALCLGLGACDSPGPGFAHIPARPVTVDGSSFAVRQRGEDVQAIRLNRERRAGVMTRGVQAMERTTGCRVRAGTLKGDPALMTARVLCPGG</sequence>
<organism evidence="1 2">
    <name type="scientific">Rhodovulum iodosum</name>
    <dbReference type="NCBI Taxonomy" id="68291"/>
    <lineage>
        <taxon>Bacteria</taxon>
        <taxon>Pseudomonadati</taxon>
        <taxon>Pseudomonadota</taxon>
        <taxon>Alphaproteobacteria</taxon>
        <taxon>Rhodobacterales</taxon>
        <taxon>Paracoccaceae</taxon>
        <taxon>Rhodovulum</taxon>
    </lineage>
</organism>
<accession>A0ABV3XXH4</accession>
<evidence type="ECO:0000313" key="2">
    <source>
        <dbReference type="Proteomes" id="UP001560019"/>
    </source>
</evidence>
<gene>
    <name evidence="1" type="ORF">Ga0609869_003420</name>
</gene>
<dbReference type="EMBL" id="JBEHHI010000003">
    <property type="protein sequence ID" value="MEX5730067.1"/>
    <property type="molecule type" value="Genomic_DNA"/>
</dbReference>